<dbReference type="Gene3D" id="4.10.60.10">
    <property type="entry name" value="Zinc finger, CCHC-type"/>
    <property type="match status" value="1"/>
</dbReference>
<dbReference type="PROSITE" id="PS50158">
    <property type="entry name" value="ZF_CCHC"/>
    <property type="match status" value="1"/>
</dbReference>
<feature type="compositionally biased region" description="Basic residues" evidence="1">
    <location>
        <begin position="342"/>
        <end position="357"/>
    </location>
</feature>
<name>A0A8U8AVV5_GEOPR</name>
<dbReference type="GO" id="GO:0003676">
    <property type="term" value="F:nucleic acid binding"/>
    <property type="evidence" value="ECO:0007669"/>
    <property type="project" value="InterPro"/>
</dbReference>
<dbReference type="Proteomes" id="UP000694382">
    <property type="component" value="Unassembled WGS sequence"/>
</dbReference>
<dbReference type="InterPro" id="IPR036875">
    <property type="entry name" value="Znf_CCHC_sf"/>
</dbReference>
<dbReference type="SUPFAM" id="SSF57756">
    <property type="entry name" value="Retrovirus zinc finger-like domains"/>
    <property type="match status" value="1"/>
</dbReference>
<dbReference type="AlphaFoldDB" id="A0A8U8AVV5"/>
<evidence type="ECO:0000256" key="1">
    <source>
        <dbReference type="SAM" id="MobiDB-lite"/>
    </source>
</evidence>
<feature type="region of interest" description="Disordered" evidence="1">
    <location>
        <begin position="166"/>
        <end position="198"/>
    </location>
</feature>
<proteinExistence type="predicted"/>
<dbReference type="Pfam" id="PF00098">
    <property type="entry name" value="zf-CCHC"/>
    <property type="match status" value="1"/>
</dbReference>
<reference evidence="2" key="1">
    <citation type="submission" date="2025-08" db="UniProtKB">
        <authorList>
            <consortium name="Ensembl"/>
        </authorList>
    </citation>
    <scope>IDENTIFICATION</scope>
</reference>
<organism evidence="2 3">
    <name type="scientific">Geospiza parvula</name>
    <name type="common">Small tree-finch</name>
    <name type="synonym">Camarhynchus parvulus</name>
    <dbReference type="NCBI Taxonomy" id="87175"/>
    <lineage>
        <taxon>Eukaryota</taxon>
        <taxon>Metazoa</taxon>
        <taxon>Chordata</taxon>
        <taxon>Craniata</taxon>
        <taxon>Vertebrata</taxon>
        <taxon>Euteleostomi</taxon>
        <taxon>Archelosauria</taxon>
        <taxon>Archosauria</taxon>
        <taxon>Dinosauria</taxon>
        <taxon>Saurischia</taxon>
        <taxon>Theropoda</taxon>
        <taxon>Coelurosauria</taxon>
        <taxon>Aves</taxon>
        <taxon>Neognathae</taxon>
        <taxon>Neoaves</taxon>
        <taxon>Telluraves</taxon>
        <taxon>Australaves</taxon>
        <taxon>Passeriformes</taxon>
        <taxon>Thraupidae</taxon>
        <taxon>Camarhynchus</taxon>
    </lineage>
</organism>
<feature type="compositionally biased region" description="Low complexity" evidence="1">
    <location>
        <begin position="292"/>
        <end position="314"/>
    </location>
</feature>
<dbReference type="GO" id="GO:0008270">
    <property type="term" value="F:zinc ion binding"/>
    <property type="evidence" value="ECO:0007669"/>
    <property type="project" value="InterPro"/>
</dbReference>
<feature type="region of interest" description="Disordered" evidence="1">
    <location>
        <begin position="1"/>
        <end position="53"/>
    </location>
</feature>
<dbReference type="SMART" id="SM00343">
    <property type="entry name" value="ZnF_C2HC"/>
    <property type="match status" value="1"/>
</dbReference>
<dbReference type="InterPro" id="IPR001878">
    <property type="entry name" value="Znf_CCHC"/>
</dbReference>
<keyword evidence="3" id="KW-1185">Reference proteome</keyword>
<accession>A0A8U8AVV5</accession>
<feature type="compositionally biased region" description="Basic residues" evidence="1">
    <location>
        <begin position="315"/>
        <end position="333"/>
    </location>
</feature>
<sequence length="426" mass="46343">MASASPGRVLRAASGASPTWRRGRTGRSRCCRGSTHPAAPIPGLPQKTATQPGWHSCTRSCPGRVRAWLCLVLRSGQAPSLRGASRCRVPLSAAPAFSGAKLCRRTGPAVLAPTPGCRGFAGLAGVAVLSRGSTSRSAAVQRPSGGSRSVPRWLLPRQWLWRAGGGGSRCRPVPPVPRHGRTDPASRVSPQGKRMRVQLSTSRLRTAPGMGDKSGCYRCGKEGHWSKECPVDRPGQVADFAEAYNEQYGAVRTPYTAGYGETVYYDEAYGGMADYYKRYASAPTPRPRRTTPTRSRPWPSTPRLRPVLPGPVLGHGRHHGHGRPHPHHLRRVRPSAAAHPGRGGRRRRRRRHRRGRRRVLHVLHPGQEPPAPHGRRGQHRRRGVHVRAWAAVARLLGGPGVPLRHAALRAGPVRGPGAILRLLSRR</sequence>
<reference evidence="2" key="2">
    <citation type="submission" date="2025-09" db="UniProtKB">
        <authorList>
            <consortium name="Ensembl"/>
        </authorList>
    </citation>
    <scope>IDENTIFICATION</scope>
</reference>
<feature type="region of interest" description="Disordered" evidence="1">
    <location>
        <begin position="282"/>
        <end position="357"/>
    </location>
</feature>
<evidence type="ECO:0000313" key="3">
    <source>
        <dbReference type="Proteomes" id="UP000694382"/>
    </source>
</evidence>
<protein>
    <submittedName>
        <fullName evidence="2">Uncharacterized protein</fullName>
    </submittedName>
</protein>
<feature type="compositionally biased region" description="Basic residues" evidence="1">
    <location>
        <begin position="21"/>
        <end position="30"/>
    </location>
</feature>
<evidence type="ECO:0000313" key="2">
    <source>
        <dbReference type="Ensembl" id="ENSCPVP00000026764.1"/>
    </source>
</evidence>
<dbReference type="Ensembl" id="ENSCPVT00000028002.1">
    <property type="protein sequence ID" value="ENSCPVP00000026764.1"/>
    <property type="gene ID" value="ENSCPVG00000016712.1"/>
</dbReference>